<proteinExistence type="predicted"/>
<feature type="region of interest" description="Disordered" evidence="7">
    <location>
        <begin position="1"/>
        <end position="22"/>
    </location>
</feature>
<dbReference type="EMBL" id="CH476595">
    <property type="protein sequence ID" value="EAU38427.1"/>
    <property type="molecule type" value="Genomic_DNA"/>
</dbReference>
<evidence type="ECO:0000256" key="3">
    <source>
        <dbReference type="ARBA" id="ARBA00023015"/>
    </source>
</evidence>
<accession>Q0CXB4</accession>
<protein>
    <submittedName>
        <fullName evidence="8">Uncharacterized protein</fullName>
    </submittedName>
</protein>
<keyword evidence="3" id="KW-0805">Transcription regulation</keyword>
<reference evidence="9" key="1">
    <citation type="submission" date="2005-09" db="EMBL/GenBank/DDBJ databases">
        <title>Annotation of the Aspergillus terreus NIH2624 genome.</title>
        <authorList>
            <person name="Birren B.W."/>
            <person name="Lander E.S."/>
            <person name="Galagan J.E."/>
            <person name="Nusbaum C."/>
            <person name="Devon K."/>
            <person name="Henn M."/>
            <person name="Ma L.-J."/>
            <person name="Jaffe D.B."/>
            <person name="Butler J."/>
            <person name="Alvarez P."/>
            <person name="Gnerre S."/>
            <person name="Grabherr M."/>
            <person name="Kleber M."/>
            <person name="Mauceli E.W."/>
            <person name="Brockman W."/>
            <person name="Rounsley S."/>
            <person name="Young S.K."/>
            <person name="LaButti K."/>
            <person name="Pushparaj V."/>
            <person name="DeCaprio D."/>
            <person name="Crawford M."/>
            <person name="Koehrsen M."/>
            <person name="Engels R."/>
            <person name="Montgomery P."/>
            <person name="Pearson M."/>
            <person name="Howarth C."/>
            <person name="Larson L."/>
            <person name="Luoma S."/>
            <person name="White J."/>
            <person name="Alvarado L."/>
            <person name="Kodira C.D."/>
            <person name="Zeng Q."/>
            <person name="Oleary S."/>
            <person name="Yandava C."/>
            <person name="Denning D.W."/>
            <person name="Nierman W.C."/>
            <person name="Milne T."/>
            <person name="Madden K."/>
        </authorList>
    </citation>
    <scope>NUCLEOTIDE SEQUENCE [LARGE SCALE GENOMIC DNA]</scope>
    <source>
        <strain evidence="9">NIH 2624 / FGSC A1156</strain>
    </source>
</reference>
<dbReference type="OMA" id="CMEHMAS"/>
<sequence>MLEAAQDPSHGPDPPTSSVLEGQPSIVDRGLLDEAEAEGLVASFQLDFIPKFPFVLLPNGETAARLRGREPFLFLCVVAAAMGSAHPLRRTVVEEIMEHVTLRIVTRSERNLELLRGLLGGILSRPVTMKHDGRIDACMEHMASSERLSDRWIAPFIHIQSFLATMDETYASMQASANAIRTEVKYVEMRLEELSLREELWTAEPASAVRTTMLMGIIQRGKELIHTIRNLLPSEIAQMTVTTSSRVCAAIGYIPTAVLTLLKLVTASTDSAVEAQVQAVVDAADYPNLVTELATALERQFKGMSAADRETDIVGSICSKMRLLARCYPYQVRAIVGNAPSQDARQENTSMAVDHANDDATMTSQAWPFIYGDLGNMFAVDDIQWDSLLSDFTGFN</sequence>
<dbReference type="GeneID" id="4315811"/>
<dbReference type="OrthoDB" id="1600564at2759"/>
<dbReference type="Proteomes" id="UP000007963">
    <property type="component" value="Unassembled WGS sequence"/>
</dbReference>
<name>Q0CXB4_ASPTN</name>
<evidence type="ECO:0000256" key="2">
    <source>
        <dbReference type="ARBA" id="ARBA00022833"/>
    </source>
</evidence>
<dbReference type="InterPro" id="IPR051089">
    <property type="entry name" value="prtT"/>
</dbReference>
<evidence type="ECO:0000256" key="1">
    <source>
        <dbReference type="ARBA" id="ARBA00004123"/>
    </source>
</evidence>
<keyword evidence="6" id="KW-0539">Nucleus</keyword>
<evidence type="ECO:0000256" key="5">
    <source>
        <dbReference type="ARBA" id="ARBA00023163"/>
    </source>
</evidence>
<dbReference type="HOGENOM" id="CLU_058458_0_0_1"/>
<dbReference type="eggNOG" id="ENOG502SJMV">
    <property type="taxonomic scope" value="Eukaryota"/>
</dbReference>
<comment type="subcellular location">
    <subcellularLocation>
        <location evidence="1">Nucleus</location>
    </subcellularLocation>
</comment>
<evidence type="ECO:0000256" key="6">
    <source>
        <dbReference type="ARBA" id="ARBA00023242"/>
    </source>
</evidence>
<evidence type="ECO:0000313" key="9">
    <source>
        <dbReference type="Proteomes" id="UP000007963"/>
    </source>
</evidence>
<dbReference type="VEuPathDB" id="FungiDB:ATEG_01670"/>
<keyword evidence="2" id="KW-0862">Zinc</keyword>
<dbReference type="AlphaFoldDB" id="Q0CXB4"/>
<dbReference type="PANTHER" id="PTHR31845">
    <property type="entry name" value="FINGER DOMAIN PROTEIN, PUTATIVE-RELATED"/>
    <property type="match status" value="1"/>
</dbReference>
<dbReference type="GO" id="GO:0005634">
    <property type="term" value="C:nucleus"/>
    <property type="evidence" value="ECO:0007669"/>
    <property type="project" value="UniProtKB-SubCell"/>
</dbReference>
<evidence type="ECO:0000256" key="4">
    <source>
        <dbReference type="ARBA" id="ARBA00023125"/>
    </source>
</evidence>
<dbReference type="STRING" id="341663.Q0CXB4"/>
<dbReference type="GO" id="GO:0000976">
    <property type="term" value="F:transcription cis-regulatory region binding"/>
    <property type="evidence" value="ECO:0007669"/>
    <property type="project" value="TreeGrafter"/>
</dbReference>
<keyword evidence="4" id="KW-0238">DNA-binding</keyword>
<keyword evidence="5" id="KW-0804">Transcription</keyword>
<evidence type="ECO:0000313" key="8">
    <source>
        <dbReference type="EMBL" id="EAU38427.1"/>
    </source>
</evidence>
<gene>
    <name evidence="8" type="ORF">ATEG_01670</name>
</gene>
<organism evidence="8 9">
    <name type="scientific">Aspergillus terreus (strain NIH 2624 / FGSC A1156)</name>
    <dbReference type="NCBI Taxonomy" id="341663"/>
    <lineage>
        <taxon>Eukaryota</taxon>
        <taxon>Fungi</taxon>
        <taxon>Dikarya</taxon>
        <taxon>Ascomycota</taxon>
        <taxon>Pezizomycotina</taxon>
        <taxon>Eurotiomycetes</taxon>
        <taxon>Eurotiomycetidae</taxon>
        <taxon>Eurotiales</taxon>
        <taxon>Aspergillaceae</taxon>
        <taxon>Aspergillus</taxon>
        <taxon>Aspergillus subgen. Circumdati</taxon>
    </lineage>
</organism>
<evidence type="ECO:0000256" key="7">
    <source>
        <dbReference type="SAM" id="MobiDB-lite"/>
    </source>
</evidence>
<dbReference type="GO" id="GO:0000981">
    <property type="term" value="F:DNA-binding transcription factor activity, RNA polymerase II-specific"/>
    <property type="evidence" value="ECO:0007669"/>
    <property type="project" value="TreeGrafter"/>
</dbReference>
<dbReference type="PANTHER" id="PTHR31845:SF10">
    <property type="entry name" value="ZN(II)2CYS6 TRANSCRIPTION FACTOR (EUROFUNG)"/>
    <property type="match status" value="1"/>
</dbReference>
<dbReference type="RefSeq" id="XP_001209035.1">
    <property type="nucleotide sequence ID" value="XM_001209035.1"/>
</dbReference>